<name>A0A512DLU6_9PROT</name>
<feature type="compositionally biased region" description="Polar residues" evidence="1">
    <location>
        <begin position="37"/>
        <end position="61"/>
    </location>
</feature>
<sequence>MPNGDRIAPKDEEFPEMNKLFYGAAVLALAIGVSGPSLAQDSGLTTGQTDGVTSGRASMGSQMPGVAPGATGATTGQPMRGTQAPVVTPDGAMETGQTDGVTSGRAALGRGGVGAGDPTYPTGTTNLQVPASCGPTDVAAVRSDAKTISNDLIRERLEVQFQTAENQFRDGNPARCAQILADARNSIVKAGGTVNDISAAAGGGVVPPAGASQTGNEGVAGGGPAEGMMPARR</sequence>
<feature type="region of interest" description="Disordered" evidence="1">
    <location>
        <begin position="37"/>
        <end position="80"/>
    </location>
</feature>
<evidence type="ECO:0000313" key="2">
    <source>
        <dbReference type="EMBL" id="GEO37446.1"/>
    </source>
</evidence>
<protein>
    <submittedName>
        <fullName evidence="2">Uncharacterized protein</fullName>
    </submittedName>
</protein>
<reference evidence="2 3" key="1">
    <citation type="submission" date="2019-07" db="EMBL/GenBank/DDBJ databases">
        <title>Whole genome shotgun sequence of Skermanella aerolata NBRC 106429.</title>
        <authorList>
            <person name="Hosoyama A."/>
            <person name="Uohara A."/>
            <person name="Ohji S."/>
            <person name="Ichikawa N."/>
        </authorList>
    </citation>
    <scope>NUCLEOTIDE SEQUENCE [LARGE SCALE GENOMIC DNA]</scope>
    <source>
        <strain evidence="2 3">NBRC 106429</strain>
    </source>
</reference>
<feature type="region of interest" description="Disordered" evidence="1">
    <location>
        <begin position="208"/>
        <end position="233"/>
    </location>
</feature>
<feature type="compositionally biased region" description="Low complexity" evidence="1">
    <location>
        <begin position="64"/>
        <end position="78"/>
    </location>
</feature>
<proteinExistence type="predicted"/>
<feature type="compositionally biased region" description="Low complexity" evidence="1">
    <location>
        <begin position="208"/>
        <end position="217"/>
    </location>
</feature>
<gene>
    <name evidence="2" type="ORF">SAE02_15940</name>
</gene>
<dbReference type="EMBL" id="BJYZ01000006">
    <property type="protein sequence ID" value="GEO37446.1"/>
    <property type="molecule type" value="Genomic_DNA"/>
</dbReference>
<keyword evidence="3" id="KW-1185">Reference proteome</keyword>
<dbReference type="Proteomes" id="UP000321523">
    <property type="component" value="Unassembled WGS sequence"/>
</dbReference>
<comment type="caution">
    <text evidence="2">The sequence shown here is derived from an EMBL/GenBank/DDBJ whole genome shotgun (WGS) entry which is preliminary data.</text>
</comment>
<accession>A0A512DLU6</accession>
<dbReference type="AlphaFoldDB" id="A0A512DLU6"/>
<evidence type="ECO:0000313" key="3">
    <source>
        <dbReference type="Proteomes" id="UP000321523"/>
    </source>
</evidence>
<evidence type="ECO:0000256" key="1">
    <source>
        <dbReference type="SAM" id="MobiDB-lite"/>
    </source>
</evidence>
<organism evidence="2 3">
    <name type="scientific">Skermanella aerolata</name>
    <dbReference type="NCBI Taxonomy" id="393310"/>
    <lineage>
        <taxon>Bacteria</taxon>
        <taxon>Pseudomonadati</taxon>
        <taxon>Pseudomonadota</taxon>
        <taxon>Alphaproteobacteria</taxon>
        <taxon>Rhodospirillales</taxon>
        <taxon>Azospirillaceae</taxon>
        <taxon>Skermanella</taxon>
    </lineage>
</organism>